<proteinExistence type="predicted"/>
<accession>A0ABC8RBQ4</accession>
<keyword evidence="2" id="KW-1185">Reference proteome</keyword>
<name>A0ABC8RBQ4_9AQUA</name>
<organism evidence="1 2">
    <name type="scientific">Ilex paraguariensis</name>
    <name type="common">yerba mate</name>
    <dbReference type="NCBI Taxonomy" id="185542"/>
    <lineage>
        <taxon>Eukaryota</taxon>
        <taxon>Viridiplantae</taxon>
        <taxon>Streptophyta</taxon>
        <taxon>Embryophyta</taxon>
        <taxon>Tracheophyta</taxon>
        <taxon>Spermatophyta</taxon>
        <taxon>Magnoliopsida</taxon>
        <taxon>eudicotyledons</taxon>
        <taxon>Gunneridae</taxon>
        <taxon>Pentapetalae</taxon>
        <taxon>asterids</taxon>
        <taxon>campanulids</taxon>
        <taxon>Aquifoliales</taxon>
        <taxon>Aquifoliaceae</taxon>
        <taxon>Ilex</taxon>
    </lineage>
</organism>
<gene>
    <name evidence="1" type="ORF">ILEXP_LOCUS9256</name>
</gene>
<dbReference type="EMBL" id="CAUOFW020001160">
    <property type="protein sequence ID" value="CAK9141662.1"/>
    <property type="molecule type" value="Genomic_DNA"/>
</dbReference>
<dbReference type="Proteomes" id="UP001642360">
    <property type="component" value="Unassembled WGS sequence"/>
</dbReference>
<dbReference type="AlphaFoldDB" id="A0ABC8RBQ4"/>
<evidence type="ECO:0000313" key="1">
    <source>
        <dbReference type="EMBL" id="CAK9141662.1"/>
    </source>
</evidence>
<protein>
    <submittedName>
        <fullName evidence="1">Uncharacterized protein</fullName>
    </submittedName>
</protein>
<sequence length="163" mass="18817">MKIRVTIEESLNVPVPDVGRNENIHVLDVGRNGRTTGISYTQNMQLDDFNKRLSTVEIALSAFLSDHEALSAKFTFELNEIKEMLETLSKKVYTNGREPPTKECGHVVDGLCLHITDVSDEVRNAIWNYIFHDRITADEKIVQFDKFHARRMSMKSLRPRLWL</sequence>
<comment type="caution">
    <text evidence="1">The sequence shown here is derived from an EMBL/GenBank/DDBJ whole genome shotgun (WGS) entry which is preliminary data.</text>
</comment>
<reference evidence="1 2" key="1">
    <citation type="submission" date="2024-02" db="EMBL/GenBank/DDBJ databases">
        <authorList>
            <person name="Vignale AGUSTIN F."/>
            <person name="Sosa J E."/>
            <person name="Modenutti C."/>
        </authorList>
    </citation>
    <scope>NUCLEOTIDE SEQUENCE [LARGE SCALE GENOMIC DNA]</scope>
</reference>
<evidence type="ECO:0000313" key="2">
    <source>
        <dbReference type="Proteomes" id="UP001642360"/>
    </source>
</evidence>